<feature type="binding site" evidence="8">
    <location>
        <position position="107"/>
    </location>
    <ligand>
        <name>GTP</name>
        <dbReference type="ChEBI" id="CHEBI:37565"/>
    </ligand>
</feature>
<comment type="subunit">
    <text evidence="8">Monomer.</text>
</comment>
<sequence length="204" mass="21910">MISRDEIDGLVLAGGQSRRMRGQGGPAVDKGLLMLDGAPLVQRVAQTLAPWVDTLYISANRHLDIYGRHGLCVPDDAEFGGDAGPLAGVASVMVRSRRPWLLVSPVDVPRLPMDMPARLAEAAGGKAPLAYACAGGKEHPLCMLVRCDLQRDLRSYLLEGGRKVLDWHRRHGAVPVDFGDDPGLFRNINTPEDWRAAGGQGAAS</sequence>
<dbReference type="STRING" id="1231391.GCA_000308195_03196"/>
<evidence type="ECO:0000256" key="3">
    <source>
        <dbReference type="ARBA" id="ARBA00022723"/>
    </source>
</evidence>
<feature type="binding site" evidence="8">
    <location>
        <begin position="12"/>
        <end position="14"/>
    </location>
    <ligand>
        <name>GTP</name>
        <dbReference type="ChEBI" id="CHEBI:37565"/>
    </ligand>
</feature>
<evidence type="ECO:0000256" key="1">
    <source>
        <dbReference type="ARBA" id="ARBA00022490"/>
    </source>
</evidence>
<dbReference type="AlphaFoldDB" id="A0A2U1CR15"/>
<comment type="caution">
    <text evidence="10">The sequence shown here is derived from an EMBL/GenBank/DDBJ whole genome shotgun (WGS) entry which is preliminary data.</text>
</comment>
<evidence type="ECO:0000256" key="7">
    <source>
        <dbReference type="ARBA" id="ARBA00023150"/>
    </source>
</evidence>
<evidence type="ECO:0000256" key="6">
    <source>
        <dbReference type="ARBA" id="ARBA00023134"/>
    </source>
</evidence>
<dbReference type="RefSeq" id="WP_180064376.1">
    <property type="nucleotide sequence ID" value="NZ_JACCEX010000001.1"/>
</dbReference>
<keyword evidence="1 8" id="KW-0963">Cytoplasm</keyword>
<accession>A0A2U1CR15</accession>
<dbReference type="Pfam" id="PF12804">
    <property type="entry name" value="NTP_transf_3"/>
    <property type="match status" value="1"/>
</dbReference>
<dbReference type="GO" id="GO:0061603">
    <property type="term" value="F:molybdenum cofactor guanylyltransferase activity"/>
    <property type="evidence" value="ECO:0007669"/>
    <property type="project" value="UniProtKB-EC"/>
</dbReference>
<dbReference type="InterPro" id="IPR025877">
    <property type="entry name" value="MobA-like_NTP_Trfase"/>
</dbReference>
<dbReference type="InterPro" id="IPR013482">
    <property type="entry name" value="Molybde_CF_guanTrfase"/>
</dbReference>
<organism evidence="10 11">
    <name type="scientific">Pusillimonas noertemannii</name>
    <dbReference type="NCBI Taxonomy" id="305977"/>
    <lineage>
        <taxon>Bacteria</taxon>
        <taxon>Pseudomonadati</taxon>
        <taxon>Pseudomonadota</taxon>
        <taxon>Betaproteobacteria</taxon>
        <taxon>Burkholderiales</taxon>
        <taxon>Alcaligenaceae</taxon>
        <taxon>Pusillimonas</taxon>
    </lineage>
</organism>
<evidence type="ECO:0000256" key="5">
    <source>
        <dbReference type="ARBA" id="ARBA00022842"/>
    </source>
</evidence>
<comment type="subcellular location">
    <subcellularLocation>
        <location evidence="8">Cytoplasm</location>
    </subcellularLocation>
</comment>
<keyword evidence="7 8" id="KW-0501">Molybdenum cofactor biosynthesis</keyword>
<keyword evidence="6 8" id="KW-0342">GTP-binding</keyword>
<dbReference type="HAMAP" id="MF_00316">
    <property type="entry name" value="MobA"/>
    <property type="match status" value="1"/>
</dbReference>
<dbReference type="GO" id="GO:0046872">
    <property type="term" value="F:metal ion binding"/>
    <property type="evidence" value="ECO:0007669"/>
    <property type="project" value="UniProtKB-KW"/>
</dbReference>
<evidence type="ECO:0000259" key="9">
    <source>
        <dbReference type="Pfam" id="PF12804"/>
    </source>
</evidence>
<comment type="caution">
    <text evidence="8">Lacks conserved residue(s) required for the propagation of feature annotation.</text>
</comment>
<keyword evidence="11" id="KW-1185">Reference proteome</keyword>
<feature type="binding site" evidence="8">
    <location>
        <position position="107"/>
    </location>
    <ligand>
        <name>Mg(2+)</name>
        <dbReference type="ChEBI" id="CHEBI:18420"/>
    </ligand>
</feature>
<dbReference type="GO" id="GO:1902758">
    <property type="term" value="P:bis(molybdopterin guanine dinucleotide)molybdenum biosynthetic process"/>
    <property type="evidence" value="ECO:0007669"/>
    <property type="project" value="TreeGrafter"/>
</dbReference>
<dbReference type="CDD" id="cd02503">
    <property type="entry name" value="MobA"/>
    <property type="match status" value="1"/>
</dbReference>
<dbReference type="Proteomes" id="UP000246145">
    <property type="component" value="Unassembled WGS sequence"/>
</dbReference>
<dbReference type="PANTHER" id="PTHR19136">
    <property type="entry name" value="MOLYBDENUM COFACTOR GUANYLYLTRANSFERASE"/>
    <property type="match status" value="1"/>
</dbReference>
<comment type="similarity">
    <text evidence="8">Belongs to the MobA family.</text>
</comment>
<dbReference type="GO" id="GO:0005737">
    <property type="term" value="C:cytoplasm"/>
    <property type="evidence" value="ECO:0007669"/>
    <property type="project" value="UniProtKB-SubCell"/>
</dbReference>
<feature type="domain" description="MobA-like NTP transferase" evidence="9">
    <location>
        <begin position="9"/>
        <end position="168"/>
    </location>
</feature>
<dbReference type="NCBIfam" id="TIGR02665">
    <property type="entry name" value="molyb_mobA"/>
    <property type="match status" value="1"/>
</dbReference>
<evidence type="ECO:0000313" key="11">
    <source>
        <dbReference type="Proteomes" id="UP000246145"/>
    </source>
</evidence>
<feature type="binding site" evidence="8">
    <location>
        <position position="30"/>
    </location>
    <ligand>
        <name>GTP</name>
        <dbReference type="ChEBI" id="CHEBI:37565"/>
    </ligand>
</feature>
<dbReference type="Gene3D" id="3.90.550.10">
    <property type="entry name" value="Spore Coat Polysaccharide Biosynthesis Protein SpsA, Chain A"/>
    <property type="match status" value="1"/>
</dbReference>
<keyword evidence="3 8" id="KW-0479">Metal-binding</keyword>
<proteinExistence type="inferred from homology"/>
<name>A0A2U1CR15_9BURK</name>
<reference evidence="10 11" key="1">
    <citation type="submission" date="2018-04" db="EMBL/GenBank/DDBJ databases">
        <title>Genomic Encyclopedia of Type Strains, Phase IV (KMG-IV): sequencing the most valuable type-strain genomes for metagenomic binning, comparative biology and taxonomic classification.</title>
        <authorList>
            <person name="Goeker M."/>
        </authorList>
    </citation>
    <scope>NUCLEOTIDE SEQUENCE [LARGE SCALE GENOMIC DNA]</scope>
    <source>
        <strain evidence="10 11">DSM 10065</strain>
    </source>
</reference>
<dbReference type="InterPro" id="IPR029044">
    <property type="entry name" value="Nucleotide-diphossugar_trans"/>
</dbReference>
<keyword evidence="4 8" id="KW-0547">Nucleotide-binding</keyword>
<evidence type="ECO:0000256" key="2">
    <source>
        <dbReference type="ARBA" id="ARBA00022679"/>
    </source>
</evidence>
<comment type="catalytic activity">
    <reaction evidence="8">
        <text>Mo-molybdopterin + GTP + H(+) = Mo-molybdopterin guanine dinucleotide + diphosphate</text>
        <dbReference type="Rhea" id="RHEA:34243"/>
        <dbReference type="ChEBI" id="CHEBI:15378"/>
        <dbReference type="ChEBI" id="CHEBI:33019"/>
        <dbReference type="ChEBI" id="CHEBI:37565"/>
        <dbReference type="ChEBI" id="CHEBI:71302"/>
        <dbReference type="ChEBI" id="CHEBI:71310"/>
        <dbReference type="EC" id="2.7.7.77"/>
    </reaction>
</comment>
<gene>
    <name evidence="8" type="primary">mobA</name>
    <name evidence="10" type="ORF">C7440_0735</name>
</gene>
<evidence type="ECO:0000256" key="4">
    <source>
        <dbReference type="ARBA" id="ARBA00022741"/>
    </source>
</evidence>
<protein>
    <recommendedName>
        <fullName evidence="8">Molybdenum cofactor guanylyltransferase</fullName>
        <shortName evidence="8">MoCo guanylyltransferase</shortName>
        <ecNumber evidence="8">2.7.7.77</ecNumber>
    </recommendedName>
    <alternativeName>
        <fullName evidence="8">GTP:molybdopterin guanylyltransferase</fullName>
    </alternativeName>
    <alternativeName>
        <fullName evidence="8">Mo-MPT guanylyltransferase</fullName>
    </alternativeName>
    <alternativeName>
        <fullName evidence="8">Molybdopterin guanylyltransferase</fullName>
    </alternativeName>
    <alternativeName>
        <fullName evidence="8">Molybdopterin-guanine dinucleotide synthase</fullName>
        <shortName evidence="8">MGD synthase</shortName>
    </alternativeName>
</protein>
<comment type="cofactor">
    <cofactor evidence="8">
        <name>Mg(2+)</name>
        <dbReference type="ChEBI" id="CHEBI:18420"/>
    </cofactor>
</comment>
<keyword evidence="2 8" id="KW-0808">Transferase</keyword>
<dbReference type="SUPFAM" id="SSF53448">
    <property type="entry name" value="Nucleotide-diphospho-sugar transferases"/>
    <property type="match status" value="1"/>
</dbReference>
<evidence type="ECO:0000256" key="8">
    <source>
        <dbReference type="HAMAP-Rule" id="MF_00316"/>
    </source>
</evidence>
<comment type="function">
    <text evidence="8">Transfers a GMP moiety from GTP to Mo-molybdopterin (Mo-MPT) cofactor (Moco or molybdenum cofactor) to form Mo-molybdopterin guanine dinucleotide (Mo-MGD) cofactor.</text>
</comment>
<dbReference type="EC" id="2.7.7.77" evidence="8"/>
<evidence type="ECO:0000313" key="10">
    <source>
        <dbReference type="EMBL" id="PVY68340.1"/>
    </source>
</evidence>
<dbReference type="GO" id="GO:0005525">
    <property type="term" value="F:GTP binding"/>
    <property type="evidence" value="ECO:0007669"/>
    <property type="project" value="UniProtKB-UniRule"/>
</dbReference>
<comment type="domain">
    <text evidence="8">The N-terminal domain determines nucleotide recognition and specific binding, while the C-terminal domain determines the specific binding to the target protein.</text>
</comment>
<keyword evidence="5 8" id="KW-0460">Magnesium</keyword>
<feature type="binding site" evidence="8">
    <location>
        <position position="76"/>
    </location>
    <ligand>
        <name>GTP</name>
        <dbReference type="ChEBI" id="CHEBI:37565"/>
    </ligand>
</feature>
<dbReference type="PANTHER" id="PTHR19136:SF81">
    <property type="entry name" value="MOLYBDENUM COFACTOR GUANYLYLTRANSFERASE"/>
    <property type="match status" value="1"/>
</dbReference>
<dbReference type="EMBL" id="QEKO01000001">
    <property type="protein sequence ID" value="PVY68340.1"/>
    <property type="molecule type" value="Genomic_DNA"/>
</dbReference>